<organism evidence="2 3">
    <name type="scientific">Vreelandella neptunia</name>
    <dbReference type="NCBI Taxonomy" id="115551"/>
    <lineage>
        <taxon>Bacteria</taxon>
        <taxon>Pseudomonadati</taxon>
        <taxon>Pseudomonadota</taxon>
        <taxon>Gammaproteobacteria</taxon>
        <taxon>Oceanospirillales</taxon>
        <taxon>Halomonadaceae</taxon>
        <taxon>Vreelandella</taxon>
    </lineage>
</organism>
<comment type="caution">
    <text evidence="2">The sequence shown here is derived from an EMBL/GenBank/DDBJ whole genome shotgun (WGS) entry which is preliminary data.</text>
</comment>
<dbReference type="Pfam" id="PF12728">
    <property type="entry name" value="HTH_17"/>
    <property type="match status" value="1"/>
</dbReference>
<reference evidence="2 3" key="1">
    <citation type="submission" date="2022-03" db="EMBL/GenBank/DDBJ databases">
        <title>Genomic signatures underlying metal tolerance in selected Arctic bacterial isolates.</title>
        <authorList>
            <person name="Thomas F.A."/>
            <person name="Venkatachalam S."/>
            <person name="Krishnan K.P."/>
        </authorList>
    </citation>
    <scope>NUCLEOTIDE SEQUENCE [LARGE SCALE GENOMIC DNA]</scope>
    <source>
        <strain evidence="2 3">HM116</strain>
    </source>
</reference>
<dbReference type="Proteomes" id="UP001320609">
    <property type="component" value="Unassembled WGS sequence"/>
</dbReference>
<sequence length="89" mass="9980">MKTDTYIESANFEGGQFPPESAVTLPRLMNQRDLAAYLGKSTAWCERARWAGEGPRFIKLGRHVRYRADDVLAWIDESTRTSTSGGARS</sequence>
<evidence type="ECO:0000313" key="2">
    <source>
        <dbReference type="EMBL" id="MCH4812103.1"/>
    </source>
</evidence>
<gene>
    <name evidence="2" type="ORF">MLE19_12230</name>
</gene>
<protein>
    <submittedName>
        <fullName evidence="2">Helix-turn-helix domain-containing protein</fullName>
    </submittedName>
</protein>
<dbReference type="InterPro" id="IPR009061">
    <property type="entry name" value="DNA-bd_dom_put_sf"/>
</dbReference>
<evidence type="ECO:0000313" key="3">
    <source>
        <dbReference type="Proteomes" id="UP001320609"/>
    </source>
</evidence>
<accession>A0ABS9S836</accession>
<dbReference type="InterPro" id="IPR041657">
    <property type="entry name" value="HTH_17"/>
</dbReference>
<dbReference type="RefSeq" id="WP_240718462.1">
    <property type="nucleotide sequence ID" value="NZ_JAKVTW010000008.1"/>
</dbReference>
<keyword evidence="3" id="KW-1185">Reference proteome</keyword>
<dbReference type="SUPFAM" id="SSF46955">
    <property type="entry name" value="Putative DNA-binding domain"/>
    <property type="match status" value="1"/>
</dbReference>
<name>A0ABS9S836_9GAMM</name>
<feature type="domain" description="Helix-turn-helix" evidence="1">
    <location>
        <begin position="30"/>
        <end position="77"/>
    </location>
</feature>
<evidence type="ECO:0000259" key="1">
    <source>
        <dbReference type="Pfam" id="PF12728"/>
    </source>
</evidence>
<proteinExistence type="predicted"/>
<dbReference type="EMBL" id="JAKVTW010000008">
    <property type="protein sequence ID" value="MCH4812103.1"/>
    <property type="molecule type" value="Genomic_DNA"/>
</dbReference>